<dbReference type="Gene3D" id="3.40.50.2000">
    <property type="entry name" value="Glycogen Phosphorylase B"/>
    <property type="match status" value="2"/>
</dbReference>
<dbReference type="Proteomes" id="UP000245489">
    <property type="component" value="Unassembled WGS sequence"/>
</dbReference>
<reference evidence="2 3" key="1">
    <citation type="submission" date="2018-05" db="EMBL/GenBank/DDBJ databases">
        <title>Genomic Encyclopedia of Archaeal and Bacterial Type Strains, Phase II (KMG-II): from individual species to whole genera.</title>
        <authorList>
            <person name="Goeker M."/>
        </authorList>
    </citation>
    <scope>NUCLEOTIDE SEQUENCE [LARGE SCALE GENOMIC DNA]</scope>
    <source>
        <strain evidence="2 3">DSM 22214</strain>
    </source>
</reference>
<dbReference type="OrthoDB" id="9790710at2"/>
<feature type="domain" description="Glycosyl transferase family 1" evidence="1">
    <location>
        <begin position="194"/>
        <end position="357"/>
    </location>
</feature>
<dbReference type="EMBL" id="QGGO01000011">
    <property type="protein sequence ID" value="PWK26512.1"/>
    <property type="molecule type" value="Genomic_DNA"/>
</dbReference>
<dbReference type="InterPro" id="IPR050194">
    <property type="entry name" value="Glycosyltransferase_grp1"/>
</dbReference>
<dbReference type="SUPFAM" id="SSF53756">
    <property type="entry name" value="UDP-Glycosyltransferase/glycogen phosphorylase"/>
    <property type="match status" value="1"/>
</dbReference>
<evidence type="ECO:0000259" key="1">
    <source>
        <dbReference type="Pfam" id="PF00534"/>
    </source>
</evidence>
<comment type="caution">
    <text evidence="2">The sequence shown here is derived from an EMBL/GenBank/DDBJ whole genome shotgun (WGS) entry which is preliminary data.</text>
</comment>
<protein>
    <submittedName>
        <fullName evidence="2">Glycosyltransferase involved in cell wall biosynthesis</fullName>
    </submittedName>
</protein>
<dbReference type="Pfam" id="PF00534">
    <property type="entry name" value="Glycos_transf_1"/>
    <property type="match status" value="1"/>
</dbReference>
<dbReference type="AlphaFoldDB" id="A0A316EAB6"/>
<dbReference type="PANTHER" id="PTHR45947:SF3">
    <property type="entry name" value="SULFOQUINOVOSYL TRANSFERASE SQD2"/>
    <property type="match status" value="1"/>
</dbReference>
<proteinExistence type="predicted"/>
<keyword evidence="3" id="KW-1185">Reference proteome</keyword>
<evidence type="ECO:0000313" key="3">
    <source>
        <dbReference type="Proteomes" id="UP000245489"/>
    </source>
</evidence>
<organism evidence="2 3">
    <name type="scientific">Arcicella aurantiaca</name>
    <dbReference type="NCBI Taxonomy" id="591202"/>
    <lineage>
        <taxon>Bacteria</taxon>
        <taxon>Pseudomonadati</taxon>
        <taxon>Bacteroidota</taxon>
        <taxon>Cytophagia</taxon>
        <taxon>Cytophagales</taxon>
        <taxon>Flectobacillaceae</taxon>
        <taxon>Arcicella</taxon>
    </lineage>
</organism>
<dbReference type="InterPro" id="IPR001296">
    <property type="entry name" value="Glyco_trans_1"/>
</dbReference>
<sequence>MKILIVHNQLWAHYKAIIFNELQKIIEQHQKDELLVVQIATIEKSRVDLGNLDTSIHQYPYKLLHDGTLEEVSLGQKVSGILREIRQFKPDVVNLTGYYDLASWAILFYCKLKGIKTILSNESTAGDHVRDKFKESIKSFIIKQYDGYFNFGTLSKNYLIELGAKTSKMLVNRNCVDNVALKRIYDKNVEDKYSKQQLLGVASHNFIFVGRLIDYKNLINFLKAFAEAQKQITTDWGVIILGDGEQKEELQRLVSTKQIKNISFQKGVSWQQVPEYLALSDVLVLPSYSEPWGLVVNEAMACGMPVLVSEKCGCAIDLVKNGVNGFTFSPYNQEEITTNLLKFMSQSQNLKEMGIASQQIIQEYSPENVAKEMYAGYLAVL</sequence>
<dbReference type="RefSeq" id="WP_109743090.1">
    <property type="nucleotide sequence ID" value="NZ_QGGO01000011.1"/>
</dbReference>
<name>A0A316EAB6_9BACT</name>
<accession>A0A316EAB6</accession>
<dbReference type="GO" id="GO:0016757">
    <property type="term" value="F:glycosyltransferase activity"/>
    <property type="evidence" value="ECO:0007669"/>
    <property type="project" value="InterPro"/>
</dbReference>
<keyword evidence="2" id="KW-0808">Transferase</keyword>
<dbReference type="PANTHER" id="PTHR45947">
    <property type="entry name" value="SULFOQUINOVOSYL TRANSFERASE SQD2"/>
    <property type="match status" value="1"/>
</dbReference>
<dbReference type="CDD" id="cd03801">
    <property type="entry name" value="GT4_PimA-like"/>
    <property type="match status" value="1"/>
</dbReference>
<evidence type="ECO:0000313" key="2">
    <source>
        <dbReference type="EMBL" id="PWK26512.1"/>
    </source>
</evidence>
<gene>
    <name evidence="2" type="ORF">LV89_02357</name>
</gene>